<feature type="signal peptide" evidence="1">
    <location>
        <begin position="1"/>
        <end position="27"/>
    </location>
</feature>
<protein>
    <recommendedName>
        <fullName evidence="4">Secreted protein</fullName>
    </recommendedName>
</protein>
<name>A0ABT6PVR6_9PSEU</name>
<accession>A0ABT6PVR6</accession>
<keyword evidence="3" id="KW-1185">Reference proteome</keyword>
<evidence type="ECO:0000256" key="1">
    <source>
        <dbReference type="SAM" id="SignalP"/>
    </source>
</evidence>
<comment type="caution">
    <text evidence="2">The sequence shown here is derived from an EMBL/GenBank/DDBJ whole genome shotgun (WGS) entry which is preliminary data.</text>
</comment>
<dbReference type="RefSeq" id="WP_281458357.1">
    <property type="nucleotide sequence ID" value="NZ_JASAOF010000024.1"/>
</dbReference>
<keyword evidence="1" id="KW-0732">Signal</keyword>
<evidence type="ECO:0000313" key="2">
    <source>
        <dbReference type="EMBL" id="MDI2032104.1"/>
    </source>
</evidence>
<evidence type="ECO:0000313" key="3">
    <source>
        <dbReference type="Proteomes" id="UP001237595"/>
    </source>
</evidence>
<reference evidence="2 3" key="1">
    <citation type="submission" date="2023-04" db="EMBL/GenBank/DDBJ databases">
        <title>Draft genome sequence of Saccharopolyspora sp. TS4A08 isolated from sweet potato rhizospheric soil.</title>
        <authorList>
            <person name="Suksaard P."/>
            <person name="Duangmal K."/>
        </authorList>
    </citation>
    <scope>NUCLEOTIDE SEQUENCE [LARGE SCALE GENOMIC DNA]</scope>
    <source>
        <strain evidence="2 3">TS4A08</strain>
    </source>
</reference>
<evidence type="ECO:0008006" key="4">
    <source>
        <dbReference type="Google" id="ProtNLM"/>
    </source>
</evidence>
<proteinExistence type="predicted"/>
<gene>
    <name evidence="2" type="ORF">QFW96_26025</name>
</gene>
<dbReference type="EMBL" id="JASAOF010000024">
    <property type="protein sequence ID" value="MDI2032104.1"/>
    <property type="molecule type" value="Genomic_DNA"/>
</dbReference>
<dbReference type="Proteomes" id="UP001237595">
    <property type="component" value="Unassembled WGS sequence"/>
</dbReference>
<feature type="chain" id="PRO_5047216883" description="Secreted protein" evidence="1">
    <location>
        <begin position="28"/>
        <end position="67"/>
    </location>
</feature>
<organism evidence="2 3">
    <name type="scientific">Saccharopolyspora ipomoeae</name>
    <dbReference type="NCBI Taxonomy" id="3042027"/>
    <lineage>
        <taxon>Bacteria</taxon>
        <taxon>Bacillati</taxon>
        <taxon>Actinomycetota</taxon>
        <taxon>Actinomycetes</taxon>
        <taxon>Pseudonocardiales</taxon>
        <taxon>Pseudonocardiaceae</taxon>
        <taxon>Saccharopolyspora</taxon>
    </lineage>
</organism>
<sequence>MRSLVRPLVVGALALPLVFAGAGLASAAEMQPRDGVCDVFSCSSLDQDTSIEDNDTDTSVINAGIMG</sequence>